<dbReference type="Proteomes" id="UP000184139">
    <property type="component" value="Unassembled WGS sequence"/>
</dbReference>
<dbReference type="STRING" id="1121409.SAMN02745124_01199"/>
<dbReference type="EMBL" id="FQXS01000005">
    <property type="protein sequence ID" value="SHH63098.1"/>
    <property type="molecule type" value="Genomic_DNA"/>
</dbReference>
<accession>A0A1M5UJM7</accession>
<name>A0A1M5UJM7_9BACT</name>
<proteinExistence type="predicted"/>
<dbReference type="AlphaFoldDB" id="A0A1M5UJM7"/>
<gene>
    <name evidence="1" type="ORF">SAMN02745124_01199</name>
</gene>
<protein>
    <submittedName>
        <fullName evidence="1">Uncharacterized protein</fullName>
    </submittedName>
</protein>
<organism evidence="1 2">
    <name type="scientific">Desulfofustis glycolicus DSM 9705</name>
    <dbReference type="NCBI Taxonomy" id="1121409"/>
    <lineage>
        <taxon>Bacteria</taxon>
        <taxon>Pseudomonadati</taxon>
        <taxon>Thermodesulfobacteriota</taxon>
        <taxon>Desulfobulbia</taxon>
        <taxon>Desulfobulbales</taxon>
        <taxon>Desulfocapsaceae</taxon>
        <taxon>Desulfofustis</taxon>
    </lineage>
</organism>
<sequence length="72" mass="8358">MGRGRKQSSKTLYIKEQIGAISESLRDYWPLTLRQLYYQLVAKEIIENCEAQYQRLSRIMTACGTEGRCPGR</sequence>
<evidence type="ECO:0000313" key="1">
    <source>
        <dbReference type="EMBL" id="SHH63098.1"/>
    </source>
</evidence>
<evidence type="ECO:0000313" key="2">
    <source>
        <dbReference type="Proteomes" id="UP000184139"/>
    </source>
</evidence>
<reference evidence="1 2" key="1">
    <citation type="submission" date="2016-11" db="EMBL/GenBank/DDBJ databases">
        <authorList>
            <person name="Jaros S."/>
            <person name="Januszkiewicz K."/>
            <person name="Wedrychowicz H."/>
        </authorList>
    </citation>
    <scope>NUCLEOTIDE SEQUENCE [LARGE SCALE GENOMIC DNA]</scope>
    <source>
        <strain evidence="1 2">DSM 9705</strain>
    </source>
</reference>
<keyword evidence="2" id="KW-1185">Reference proteome</keyword>